<feature type="compositionally biased region" description="Acidic residues" evidence="1">
    <location>
        <begin position="198"/>
        <end position="217"/>
    </location>
</feature>
<name>A0A2C5YJH1_9HYPO</name>
<feature type="compositionally biased region" description="Basic and acidic residues" evidence="1">
    <location>
        <begin position="302"/>
        <end position="312"/>
    </location>
</feature>
<dbReference type="Proteomes" id="UP000224854">
    <property type="component" value="Unassembled WGS sequence"/>
</dbReference>
<dbReference type="OrthoDB" id="5578001at2759"/>
<evidence type="ECO:0000256" key="1">
    <source>
        <dbReference type="SAM" id="MobiDB-lite"/>
    </source>
</evidence>
<gene>
    <name evidence="2" type="ORF">CDD82_196</name>
</gene>
<evidence type="ECO:0000313" key="2">
    <source>
        <dbReference type="EMBL" id="PHH68897.1"/>
    </source>
</evidence>
<sequence>MAVVIAPPDQATLLAPLLPALPAAAASTEPAVGVLPLLSPILRQRVQLLSESSSQPWLRLLCYDASKAAKLAEIARGPNLEPHPVSGEVEVDWGFDSETRYKRLDSETLQALVALPELGIAFSLVYCVGDRDGGGDGWRIGEVTVAEKPLPFSTFCGASSISEAEVQFKEDQAQKKPTQHPNSSNADKSIRVGNHVYDDDDDDDYDDDDDDDEQDDDYWGRYDDTPARSPAMKRSPAPHAAGSAIRPGAGSLADAENDYFARYNQMQPAMDPHDPDEESEAGQAIPPLGLGQNLPSQAQETRTAHGDQWHSQVEQDHDLVSAAAAQIMQPRPESSASSNGSLAVARLEEMAERQDHVEFGVKQHISRSIRSLYKLARASGINRDEFDGLVKRELDLLALMDDEELC</sequence>
<protein>
    <submittedName>
        <fullName evidence="2">Uncharacterized protein</fullName>
    </submittedName>
</protein>
<feature type="region of interest" description="Disordered" evidence="1">
    <location>
        <begin position="266"/>
        <end position="312"/>
    </location>
</feature>
<comment type="caution">
    <text evidence="2">The sequence shown here is derived from an EMBL/GenBank/DDBJ whole genome shotgun (WGS) entry which is preliminary data.</text>
</comment>
<feature type="region of interest" description="Disordered" evidence="1">
    <location>
        <begin position="170"/>
        <end position="251"/>
    </location>
</feature>
<dbReference type="AlphaFoldDB" id="A0A2C5YJH1"/>
<evidence type="ECO:0000313" key="3">
    <source>
        <dbReference type="Proteomes" id="UP000224854"/>
    </source>
</evidence>
<feature type="compositionally biased region" description="Polar residues" evidence="1">
    <location>
        <begin position="175"/>
        <end position="187"/>
    </location>
</feature>
<accession>A0A2C5YJH1</accession>
<dbReference type="EMBL" id="NJEU01001036">
    <property type="protein sequence ID" value="PHH68897.1"/>
    <property type="molecule type" value="Genomic_DNA"/>
</dbReference>
<proteinExistence type="predicted"/>
<organism evidence="2 3">
    <name type="scientific">Ophiocordyceps australis</name>
    <dbReference type="NCBI Taxonomy" id="1399860"/>
    <lineage>
        <taxon>Eukaryota</taxon>
        <taxon>Fungi</taxon>
        <taxon>Dikarya</taxon>
        <taxon>Ascomycota</taxon>
        <taxon>Pezizomycotina</taxon>
        <taxon>Sordariomycetes</taxon>
        <taxon>Hypocreomycetidae</taxon>
        <taxon>Hypocreales</taxon>
        <taxon>Ophiocordycipitaceae</taxon>
        <taxon>Ophiocordyceps</taxon>
    </lineage>
</organism>
<reference evidence="2 3" key="1">
    <citation type="submission" date="2017-06" db="EMBL/GenBank/DDBJ databases">
        <title>Ant-infecting Ophiocordyceps genomes reveal a high diversity of potential behavioral manipulation genes and a possible major role for enterotoxins.</title>
        <authorList>
            <person name="De Bekker C."/>
            <person name="Evans H.C."/>
            <person name="Brachmann A."/>
            <person name="Hughes D.P."/>
        </authorList>
    </citation>
    <scope>NUCLEOTIDE SEQUENCE [LARGE SCALE GENOMIC DNA]</scope>
    <source>
        <strain evidence="2 3">1348a</strain>
    </source>
</reference>
<keyword evidence="3" id="KW-1185">Reference proteome</keyword>